<evidence type="ECO:0000256" key="1">
    <source>
        <dbReference type="SAM" id="MobiDB-lite"/>
    </source>
</evidence>
<keyword evidence="2" id="KW-1185">Reference proteome</keyword>
<name>A0A914HWS4_GLORO</name>
<organism evidence="2 3">
    <name type="scientific">Globodera rostochiensis</name>
    <name type="common">Golden nematode worm</name>
    <name type="synonym">Heterodera rostochiensis</name>
    <dbReference type="NCBI Taxonomy" id="31243"/>
    <lineage>
        <taxon>Eukaryota</taxon>
        <taxon>Metazoa</taxon>
        <taxon>Ecdysozoa</taxon>
        <taxon>Nematoda</taxon>
        <taxon>Chromadorea</taxon>
        <taxon>Rhabditida</taxon>
        <taxon>Tylenchina</taxon>
        <taxon>Tylenchomorpha</taxon>
        <taxon>Tylenchoidea</taxon>
        <taxon>Heteroderidae</taxon>
        <taxon>Heteroderinae</taxon>
        <taxon>Globodera</taxon>
    </lineage>
</organism>
<dbReference type="WBParaSite" id="Gr19_v10_g4733.t1">
    <property type="protein sequence ID" value="Gr19_v10_g4733.t1"/>
    <property type="gene ID" value="Gr19_v10_g4733"/>
</dbReference>
<feature type="compositionally biased region" description="Acidic residues" evidence="1">
    <location>
        <begin position="17"/>
        <end position="33"/>
    </location>
</feature>
<proteinExistence type="predicted"/>
<protein>
    <submittedName>
        <fullName evidence="3">Uncharacterized protein</fullName>
    </submittedName>
</protein>
<feature type="compositionally biased region" description="Basic and acidic residues" evidence="1">
    <location>
        <begin position="1"/>
        <end position="16"/>
    </location>
</feature>
<sequence length="81" mass="9266">MLCEMKKNEERERGDNADDEQMEVELSDGENDEDEAVNVALQVWWSKPKMVMWWWSRESKKGTGPGSSAFPMTSQLTPIAS</sequence>
<accession>A0A914HWS4</accession>
<feature type="region of interest" description="Disordered" evidence="1">
    <location>
        <begin position="1"/>
        <end position="33"/>
    </location>
</feature>
<feature type="compositionally biased region" description="Polar residues" evidence="1">
    <location>
        <begin position="70"/>
        <end position="81"/>
    </location>
</feature>
<evidence type="ECO:0000313" key="3">
    <source>
        <dbReference type="WBParaSite" id="Gr19_v10_g4733.t1"/>
    </source>
</evidence>
<dbReference type="Proteomes" id="UP000887572">
    <property type="component" value="Unplaced"/>
</dbReference>
<evidence type="ECO:0000313" key="2">
    <source>
        <dbReference type="Proteomes" id="UP000887572"/>
    </source>
</evidence>
<dbReference type="AlphaFoldDB" id="A0A914HWS4"/>
<reference evidence="3" key="1">
    <citation type="submission" date="2022-11" db="UniProtKB">
        <authorList>
            <consortium name="WormBaseParasite"/>
        </authorList>
    </citation>
    <scope>IDENTIFICATION</scope>
</reference>
<feature type="region of interest" description="Disordered" evidence="1">
    <location>
        <begin position="58"/>
        <end position="81"/>
    </location>
</feature>